<feature type="transmembrane region" description="Helical" evidence="8">
    <location>
        <begin position="435"/>
        <end position="454"/>
    </location>
</feature>
<dbReference type="InterPro" id="IPR020846">
    <property type="entry name" value="MFS_dom"/>
</dbReference>
<keyword evidence="6 8" id="KW-0472">Membrane</keyword>
<dbReference type="Proteomes" id="UP000199205">
    <property type="component" value="Unassembled WGS sequence"/>
</dbReference>
<proteinExistence type="predicted"/>
<feature type="transmembrane region" description="Helical" evidence="8">
    <location>
        <begin position="183"/>
        <end position="204"/>
    </location>
</feature>
<feature type="transmembrane region" description="Helical" evidence="8">
    <location>
        <begin position="246"/>
        <end position="265"/>
    </location>
</feature>
<feature type="domain" description="Major facilitator superfamily (MFS) profile" evidence="9">
    <location>
        <begin position="92"/>
        <end position="536"/>
    </location>
</feature>
<keyword evidence="5 8" id="KW-1133">Transmembrane helix</keyword>
<name>A0A1C3UYA7_9HYPH</name>
<dbReference type="PANTHER" id="PTHR42718">
    <property type="entry name" value="MAJOR FACILITATOR SUPERFAMILY MULTIDRUG TRANSPORTER MFSC"/>
    <property type="match status" value="1"/>
</dbReference>
<protein>
    <submittedName>
        <fullName evidence="10">Drug resistance transporter, EmrB/QacA subfamily</fullName>
    </submittedName>
</protein>
<dbReference type="InterPro" id="IPR004638">
    <property type="entry name" value="EmrB-like"/>
</dbReference>
<feature type="transmembrane region" description="Helical" evidence="8">
    <location>
        <begin position="158"/>
        <end position="177"/>
    </location>
</feature>
<evidence type="ECO:0000256" key="4">
    <source>
        <dbReference type="ARBA" id="ARBA00022692"/>
    </source>
</evidence>
<gene>
    <name evidence="10" type="ORF">GA0061101_103562</name>
</gene>
<sequence length="550" mass="59680">MTIEPSVYPVFVAPRHGWWSYEDDSEGRRITGRKQHDSQEHEAVSEGNHAYHKHSGSPSGGGKLIHPMDSTDPNPQGQTFAVERNPRLRYIIPAVVAVAFLMEQLDSTILITAVPDIAKSLGTTPVRMNLAVTTYILTLAMFIPVSGWFADRFGARRIFALSLFIFTAGSILCGVATSLPMLIAMRALQGFGGAMMTPVGRLILIRSFPRSQLVTAMTYMTLPAVIGPVIGPVLGGFLTTYLSWRWIFWVNLPFGLIGIFMALRYVEDTTRDKSIKFDFPGFIMVGVGCVLLQYGIENIGRPTIPLWAILLVLAAAGLLLVGFIRYARTAVSPAVDLTLFKLRTFRVGTLAGGICRVGLNGVPFLLPLMLQVGFGLSPIVSGTLTFVSALSALVVRPVSVKLLKLYGFDRILTWSAVLGAAVVAGFALITPETPHWFIIVYVFIFGLARAAQFMTSNTLSYSDTPAAQLSRATSLGGVLQQLSVSFGISVAAMLLGLVTLDGSELTPEKFHLVFLLMAVIPLLGIPGFLKLQPEDGVQVSGHHRRPEKSS</sequence>
<evidence type="ECO:0000256" key="2">
    <source>
        <dbReference type="ARBA" id="ARBA00022448"/>
    </source>
</evidence>
<feature type="transmembrane region" description="Helical" evidence="8">
    <location>
        <begin position="411"/>
        <end position="429"/>
    </location>
</feature>
<evidence type="ECO:0000256" key="8">
    <source>
        <dbReference type="SAM" id="Phobius"/>
    </source>
</evidence>
<feature type="transmembrane region" description="Helical" evidence="8">
    <location>
        <begin position="376"/>
        <end position="399"/>
    </location>
</feature>
<feature type="transmembrane region" description="Helical" evidence="8">
    <location>
        <begin position="277"/>
        <end position="294"/>
    </location>
</feature>
<dbReference type="Gene3D" id="1.20.1720.10">
    <property type="entry name" value="Multidrug resistance protein D"/>
    <property type="match status" value="1"/>
</dbReference>
<dbReference type="PROSITE" id="PS50850">
    <property type="entry name" value="MFS"/>
    <property type="match status" value="1"/>
</dbReference>
<keyword evidence="3" id="KW-1003">Cell membrane</keyword>
<dbReference type="NCBIfam" id="TIGR00711">
    <property type="entry name" value="efflux_EmrB"/>
    <property type="match status" value="1"/>
</dbReference>
<reference evidence="10 11" key="1">
    <citation type="submission" date="2016-08" db="EMBL/GenBank/DDBJ databases">
        <authorList>
            <person name="Seilhamer J.J."/>
        </authorList>
    </citation>
    <scope>NUCLEOTIDE SEQUENCE [LARGE SCALE GENOMIC DNA]</scope>
    <source>
        <strain evidence="10 11">P1-7</strain>
    </source>
</reference>
<evidence type="ECO:0000256" key="5">
    <source>
        <dbReference type="ARBA" id="ARBA00022989"/>
    </source>
</evidence>
<evidence type="ECO:0000313" key="10">
    <source>
        <dbReference type="EMBL" id="SCB20483.1"/>
    </source>
</evidence>
<evidence type="ECO:0000259" key="9">
    <source>
        <dbReference type="PROSITE" id="PS50850"/>
    </source>
</evidence>
<evidence type="ECO:0000256" key="7">
    <source>
        <dbReference type="SAM" id="MobiDB-lite"/>
    </source>
</evidence>
<dbReference type="CDD" id="cd17503">
    <property type="entry name" value="MFS_LmrB_MDR_like"/>
    <property type="match status" value="1"/>
</dbReference>
<dbReference type="Pfam" id="PF07690">
    <property type="entry name" value="MFS_1"/>
    <property type="match status" value="1"/>
</dbReference>
<feature type="transmembrane region" description="Helical" evidence="8">
    <location>
        <begin position="216"/>
        <end position="234"/>
    </location>
</feature>
<feature type="transmembrane region" description="Helical" evidence="8">
    <location>
        <begin position="510"/>
        <end position="529"/>
    </location>
</feature>
<evidence type="ECO:0000256" key="6">
    <source>
        <dbReference type="ARBA" id="ARBA00023136"/>
    </source>
</evidence>
<dbReference type="SUPFAM" id="SSF103473">
    <property type="entry name" value="MFS general substrate transporter"/>
    <property type="match status" value="1"/>
</dbReference>
<dbReference type="Gene3D" id="1.20.1250.20">
    <property type="entry name" value="MFS general substrate transporter like domains"/>
    <property type="match status" value="1"/>
</dbReference>
<dbReference type="PRINTS" id="PR01036">
    <property type="entry name" value="TCRTETB"/>
</dbReference>
<dbReference type="GO" id="GO:0005886">
    <property type="term" value="C:plasma membrane"/>
    <property type="evidence" value="ECO:0007669"/>
    <property type="project" value="UniProtKB-SubCell"/>
</dbReference>
<feature type="transmembrane region" description="Helical" evidence="8">
    <location>
        <begin position="90"/>
        <end position="114"/>
    </location>
</feature>
<keyword evidence="2" id="KW-0813">Transport</keyword>
<dbReference type="PANTHER" id="PTHR42718:SF46">
    <property type="entry name" value="BLR6921 PROTEIN"/>
    <property type="match status" value="1"/>
</dbReference>
<keyword evidence="4 8" id="KW-0812">Transmembrane</keyword>
<feature type="transmembrane region" description="Helical" evidence="8">
    <location>
        <begin position="475"/>
        <end position="498"/>
    </location>
</feature>
<comment type="subcellular location">
    <subcellularLocation>
        <location evidence="1">Cell membrane</location>
        <topology evidence="1">Multi-pass membrane protein</topology>
    </subcellularLocation>
</comment>
<evidence type="ECO:0000256" key="1">
    <source>
        <dbReference type="ARBA" id="ARBA00004651"/>
    </source>
</evidence>
<dbReference type="AlphaFoldDB" id="A0A1C3UYA7"/>
<dbReference type="InterPro" id="IPR011701">
    <property type="entry name" value="MFS"/>
</dbReference>
<evidence type="ECO:0000313" key="11">
    <source>
        <dbReference type="Proteomes" id="UP000199205"/>
    </source>
</evidence>
<dbReference type="EMBL" id="FMAF01000003">
    <property type="protein sequence ID" value="SCB20483.1"/>
    <property type="molecule type" value="Genomic_DNA"/>
</dbReference>
<feature type="region of interest" description="Disordered" evidence="7">
    <location>
        <begin position="29"/>
        <end position="79"/>
    </location>
</feature>
<dbReference type="InterPro" id="IPR036259">
    <property type="entry name" value="MFS_trans_sf"/>
</dbReference>
<feature type="transmembrane region" description="Helical" evidence="8">
    <location>
        <begin position="126"/>
        <end position="146"/>
    </location>
</feature>
<organism evidence="10 11">
    <name type="scientific">Rhizobium lusitanum</name>
    <dbReference type="NCBI Taxonomy" id="293958"/>
    <lineage>
        <taxon>Bacteria</taxon>
        <taxon>Pseudomonadati</taxon>
        <taxon>Pseudomonadota</taxon>
        <taxon>Alphaproteobacteria</taxon>
        <taxon>Hyphomicrobiales</taxon>
        <taxon>Rhizobiaceae</taxon>
        <taxon>Rhizobium/Agrobacterium group</taxon>
        <taxon>Rhizobium</taxon>
    </lineage>
</organism>
<dbReference type="GO" id="GO:0022857">
    <property type="term" value="F:transmembrane transporter activity"/>
    <property type="evidence" value="ECO:0007669"/>
    <property type="project" value="InterPro"/>
</dbReference>
<evidence type="ECO:0000256" key="3">
    <source>
        <dbReference type="ARBA" id="ARBA00022475"/>
    </source>
</evidence>
<feature type="transmembrane region" description="Helical" evidence="8">
    <location>
        <begin position="306"/>
        <end position="326"/>
    </location>
</feature>
<feature type="compositionally biased region" description="Basic and acidic residues" evidence="7">
    <location>
        <begin position="29"/>
        <end position="44"/>
    </location>
</feature>
<accession>A0A1C3UYA7</accession>